<keyword evidence="1" id="KW-0862">Zinc</keyword>
<feature type="compositionally biased region" description="Low complexity" evidence="3">
    <location>
        <begin position="435"/>
        <end position="480"/>
    </location>
</feature>
<feature type="compositionally biased region" description="Polar residues" evidence="3">
    <location>
        <begin position="1251"/>
        <end position="1260"/>
    </location>
</feature>
<feature type="region of interest" description="Disordered" evidence="3">
    <location>
        <begin position="538"/>
        <end position="648"/>
    </location>
</feature>
<evidence type="ECO:0000256" key="2">
    <source>
        <dbReference type="SAM" id="Coils"/>
    </source>
</evidence>
<dbReference type="Pfam" id="PF01248">
    <property type="entry name" value="Ribosomal_L7Ae"/>
    <property type="match status" value="1"/>
</dbReference>
<dbReference type="GO" id="GO:0035368">
    <property type="term" value="F:selenocysteine insertion sequence binding"/>
    <property type="evidence" value="ECO:0007669"/>
    <property type="project" value="InterPro"/>
</dbReference>
<evidence type="ECO:0000313" key="6">
    <source>
        <dbReference type="Proteomes" id="UP001314263"/>
    </source>
</evidence>
<feature type="compositionally biased region" description="Low complexity" evidence="3">
    <location>
        <begin position="568"/>
        <end position="588"/>
    </location>
</feature>
<feature type="compositionally biased region" description="Polar residues" evidence="3">
    <location>
        <begin position="538"/>
        <end position="552"/>
    </location>
</feature>
<evidence type="ECO:0000256" key="1">
    <source>
        <dbReference type="PROSITE-ProRule" id="PRU00042"/>
    </source>
</evidence>
<feature type="compositionally biased region" description="Pro residues" evidence="3">
    <location>
        <begin position="1221"/>
        <end position="1240"/>
    </location>
</feature>
<keyword evidence="6" id="KW-1185">Reference proteome</keyword>
<proteinExistence type="predicted"/>
<reference evidence="5 6" key="1">
    <citation type="submission" date="2023-10" db="EMBL/GenBank/DDBJ databases">
        <authorList>
            <person name="Maclean D."/>
            <person name="Macfadyen A."/>
        </authorList>
    </citation>
    <scope>NUCLEOTIDE SEQUENCE [LARGE SCALE GENOMIC DNA]</scope>
</reference>
<feature type="region of interest" description="Disordered" evidence="3">
    <location>
        <begin position="1201"/>
        <end position="1328"/>
    </location>
</feature>
<dbReference type="GO" id="GO:1990904">
    <property type="term" value="C:ribonucleoprotein complex"/>
    <property type="evidence" value="ECO:0007669"/>
    <property type="project" value="TreeGrafter"/>
</dbReference>
<feature type="compositionally biased region" description="Acidic residues" evidence="3">
    <location>
        <begin position="509"/>
        <end position="518"/>
    </location>
</feature>
<dbReference type="GO" id="GO:0005739">
    <property type="term" value="C:mitochondrion"/>
    <property type="evidence" value="ECO:0007669"/>
    <property type="project" value="TreeGrafter"/>
</dbReference>
<gene>
    <name evidence="5" type="ORF">CVIRNUC_009589</name>
</gene>
<keyword evidence="1" id="KW-0863">Zinc-finger</keyword>
<dbReference type="Proteomes" id="UP001314263">
    <property type="component" value="Unassembled WGS sequence"/>
</dbReference>
<feature type="coiled-coil region" evidence="2">
    <location>
        <begin position="225"/>
        <end position="300"/>
    </location>
</feature>
<dbReference type="PANTHER" id="PTHR13284">
    <property type="entry name" value="GH01354P"/>
    <property type="match status" value="1"/>
</dbReference>
<dbReference type="GO" id="GO:0008270">
    <property type="term" value="F:zinc ion binding"/>
    <property type="evidence" value="ECO:0007669"/>
    <property type="project" value="UniProtKB-KW"/>
</dbReference>
<feature type="region of interest" description="Disordered" evidence="3">
    <location>
        <begin position="305"/>
        <end position="345"/>
    </location>
</feature>
<dbReference type="PROSITE" id="PS50157">
    <property type="entry name" value="ZINC_FINGER_C2H2_2"/>
    <property type="match status" value="1"/>
</dbReference>
<keyword evidence="2" id="KW-0175">Coiled coil</keyword>
<feature type="compositionally biased region" description="Basic and acidic residues" evidence="3">
    <location>
        <begin position="841"/>
        <end position="850"/>
    </location>
</feature>
<dbReference type="SUPFAM" id="SSF55315">
    <property type="entry name" value="L30e-like"/>
    <property type="match status" value="1"/>
</dbReference>
<dbReference type="EMBL" id="CAUYUE010000014">
    <property type="protein sequence ID" value="CAK0786376.1"/>
    <property type="molecule type" value="Genomic_DNA"/>
</dbReference>
<feature type="compositionally biased region" description="Low complexity" evidence="3">
    <location>
        <begin position="610"/>
        <end position="646"/>
    </location>
</feature>
<dbReference type="InterPro" id="IPR029064">
    <property type="entry name" value="Ribosomal_eL30-like_sf"/>
</dbReference>
<feature type="compositionally biased region" description="Low complexity" evidence="3">
    <location>
        <begin position="1210"/>
        <end position="1220"/>
    </location>
</feature>
<name>A0AAV1IGD4_9CHLO</name>
<feature type="region of interest" description="Disordered" evidence="3">
    <location>
        <begin position="806"/>
        <end position="863"/>
    </location>
</feature>
<organism evidence="5 6">
    <name type="scientific">Coccomyxa viridis</name>
    <dbReference type="NCBI Taxonomy" id="1274662"/>
    <lineage>
        <taxon>Eukaryota</taxon>
        <taxon>Viridiplantae</taxon>
        <taxon>Chlorophyta</taxon>
        <taxon>core chlorophytes</taxon>
        <taxon>Trebouxiophyceae</taxon>
        <taxon>Trebouxiophyceae incertae sedis</taxon>
        <taxon>Coccomyxaceae</taxon>
        <taxon>Coccomyxa</taxon>
    </lineage>
</organism>
<evidence type="ECO:0000256" key="3">
    <source>
        <dbReference type="SAM" id="MobiDB-lite"/>
    </source>
</evidence>
<dbReference type="Gene3D" id="3.30.1330.30">
    <property type="match status" value="1"/>
</dbReference>
<dbReference type="InterPro" id="IPR013087">
    <property type="entry name" value="Znf_C2H2_type"/>
</dbReference>
<feature type="domain" description="C2H2-type" evidence="4">
    <location>
        <begin position="95"/>
        <end position="123"/>
    </location>
</feature>
<dbReference type="GO" id="GO:0043021">
    <property type="term" value="F:ribonucleoprotein complex binding"/>
    <property type="evidence" value="ECO:0007669"/>
    <property type="project" value="TreeGrafter"/>
</dbReference>
<sequence>MRGPDEQGHPVWGALAHSTPAAWGGAAAQLQIPQTIFREAMMADEAQTKAAQRATVASSPQLEVRQGGSMSLAMSSEAWMQRALTSKPDAQTGMVHCPMCSRPAPDYHTLAQHMKDKHGHETPSRAGAMDVTLDDLLQASSRRPNATKPMGTLVPHLTQRQMHGVRGLLRAFPTERALAEALRKQKPLLANKKRLSRLKRIILREREDKALVEARDAAARAASAVESARAHRESIQEQLKEAVQRMTIQSMGQLPVPLSANALTHLQIVQAAADNAERCVQEAEQDLQAAHLKLAKLQSDWEAREAEKAQAGKRAAASANVSTEMSSKDAAAPSEAPPSEPILPAAEHLPGAAEGVEQAAPPQDAVEQPAAVDDVLLEASAVPDDDDDDDDSVEGLDDFEDILASWMHSSKAVLTAEQKHPAAQATWLHSTNAARLAAASAQPQQQAQQQPTPAAPTAATNAAAASTPPAASMPPASAQAVEGQAVKRAALKGRTGPPEQRAASPGSQDDADDNMDVDDWDDILAVWMQAVGMPQFVADSTSESSFEGQSEPSAHAGQPGSLQQESGASSSATPAADAEAQQAPQQSPKINKAASELPGQTPRMAPSPPHASTAPPALPGQPSASEAPPVAAARAQAAGPARAPSQEALARQLQALGPRSLDGAVISQFLAGYQTGQLNTAGRPMLAVGPRLAPDTSETLPLVGEEHRRALQSEAAARPAASPAAQLRAAAEPSAGSSQSAAAGQQAGPSAVQSSQKDATAAGNISMSMVAQSLQSKWQSMLTQQGARVPVEELLEEGLFGNVSNVTSGRTSPMGSALQTPQLSLSTDPATARPQSLPGSRPDRAQERPRAQQPAKHGSLPEDATLRGQSLMPAAPAGVSIDEQRRKALEAILKKHELPAEARGGSIAGRPLGRGSSLGDLTLPSLSEQELLILKQNPQSSQTHDNISFWLERAQQERQQAEAQALQHGLQAMSLRSPSSHGLQGTDAFSAMGAYLQPSDPLSVCGITCCGLVNFEQHCSSKKHLRKSAAVAGALSGASVMASDSTDTERNTTYVGLQAQCRSYCKQVISTELNRAVVELLQQLLFWQERAKSASPYNLAKRKRLVSGLREVAKAVRLRKACTVVVAPNIEHIEAEGGLDDLLTSILTQAEGSGIPIIFALSRKKLGQMFGCRKKMSAIAILDYSGAEAVFHHMESLAQEGRQSWVTHHGSGSPSAGSGPSPQPQPQPAAIPQAVPPAPEPSAEEPPRQVQAPSLGSTAAQDFGQGRRLPGLPPQYSQGVARGMPQRSMPPQYGGPGSAPGPGFNVSRHGPYGGVPQPQTPGGPQQRLQMRQDPRLLGAIGGQYRQQQQQMLLQRQRALQQQAALPDEGMGLHIGLQQEQQSRALYGHQMALLHLQQQQQQQQQQAGFEHLTAAQLAELQGMPLPGPLPSDSLLSTDAMLGLQAQGHGFDQSQLAALCNQQQLSQQLQLGGLPEHEQPPFSLQDSTMLPAWQTQDLGHGHWMP</sequence>
<dbReference type="InterPro" id="IPR004038">
    <property type="entry name" value="Ribosomal_eL8/eL30/eS12/Gad45"/>
</dbReference>
<protein>
    <recommendedName>
        <fullName evidence="4">C2H2-type domain-containing protein</fullName>
    </recommendedName>
</protein>
<accession>A0AAV1IGD4</accession>
<dbReference type="InterPro" id="IPR040051">
    <property type="entry name" value="SECISBP2"/>
</dbReference>
<comment type="caution">
    <text evidence="5">The sequence shown here is derived from an EMBL/GenBank/DDBJ whole genome shotgun (WGS) entry which is preliminary data.</text>
</comment>
<evidence type="ECO:0000259" key="4">
    <source>
        <dbReference type="PROSITE" id="PS50157"/>
    </source>
</evidence>
<feature type="compositionally biased region" description="Polar residues" evidence="3">
    <location>
        <begin position="806"/>
        <end position="838"/>
    </location>
</feature>
<feature type="compositionally biased region" description="Low complexity" evidence="3">
    <location>
        <begin position="1314"/>
        <end position="1328"/>
    </location>
</feature>
<feature type="region of interest" description="Disordered" evidence="3">
    <location>
        <begin position="435"/>
        <end position="518"/>
    </location>
</feature>
<dbReference type="PANTHER" id="PTHR13284:SF4">
    <property type="entry name" value="C2H2-TYPE DOMAIN-CONTAINING PROTEIN"/>
    <property type="match status" value="1"/>
</dbReference>
<feature type="compositionally biased region" description="Low complexity" evidence="3">
    <location>
        <begin position="712"/>
        <end position="756"/>
    </location>
</feature>
<evidence type="ECO:0000313" key="5">
    <source>
        <dbReference type="EMBL" id="CAK0786376.1"/>
    </source>
</evidence>
<keyword evidence="1" id="KW-0479">Metal-binding</keyword>
<dbReference type="GO" id="GO:0003730">
    <property type="term" value="F:mRNA 3'-UTR binding"/>
    <property type="evidence" value="ECO:0007669"/>
    <property type="project" value="TreeGrafter"/>
</dbReference>
<feature type="region of interest" description="Disordered" evidence="3">
    <location>
        <begin position="689"/>
        <end position="760"/>
    </location>
</feature>